<evidence type="ECO:0000313" key="2">
    <source>
        <dbReference type="Proteomes" id="UP000010310"/>
    </source>
</evidence>
<accession>K6GIG3</accession>
<comment type="caution">
    <text evidence="1">The sequence shown here is derived from an EMBL/GenBank/DDBJ whole genome shotgun (WGS) entry which is preliminary data.</text>
</comment>
<dbReference type="STRING" id="1208365.B273_0893"/>
<name>K6GIG3_9GAMM</name>
<proteinExistence type="predicted"/>
<dbReference type="Proteomes" id="UP000010310">
    <property type="component" value="Unassembled WGS sequence"/>
</dbReference>
<dbReference type="EMBL" id="AMWX01000002">
    <property type="protein sequence ID" value="EKO36826.1"/>
    <property type="molecule type" value="Genomic_DNA"/>
</dbReference>
<dbReference type="Gene3D" id="3.10.450.50">
    <property type="match status" value="1"/>
</dbReference>
<evidence type="ECO:0008006" key="3">
    <source>
        <dbReference type="Google" id="ProtNLM"/>
    </source>
</evidence>
<organism evidence="1 2">
    <name type="scientific">SAR86 cluster bacterium SAR86E</name>
    <dbReference type="NCBI Taxonomy" id="1208365"/>
    <lineage>
        <taxon>Bacteria</taxon>
        <taxon>Pseudomonadati</taxon>
        <taxon>Pseudomonadota</taxon>
        <taxon>Gammaproteobacteria</taxon>
        <taxon>SAR86 cluster</taxon>
    </lineage>
</organism>
<dbReference type="AlphaFoldDB" id="K6GIG3"/>
<reference evidence="1 2" key="1">
    <citation type="submission" date="2012-09" db="EMBL/GenBank/DDBJ databases">
        <authorList>
            <person name="Dupont C.L."/>
            <person name="Rusch D.B."/>
            <person name="Lombardo M.-J."/>
            <person name="Novotny M."/>
            <person name="Yee-Greenbaum J."/>
            <person name="Laskin R."/>
        </authorList>
    </citation>
    <scope>NUCLEOTIDE SEQUENCE [LARGE SCALE GENOMIC DNA]</scope>
    <source>
        <strain evidence="1">SAR86E</strain>
    </source>
</reference>
<sequence>MVSNKVQRFLNSWKEGVIAIGKVYVNGGDYKKYAQEFISSHYAFSTEKVLFKPTFTKTKIFRNAQDEALSYFVKGDCEEDHGFALKPWEAITLKELNTIEENELIVAMGTLSFKPINLDQTTLVAFTFLLIDIDNALKIKVHHSSPVL</sequence>
<protein>
    <recommendedName>
        <fullName evidence="3">SnoaL-like domain protein</fullName>
    </recommendedName>
</protein>
<evidence type="ECO:0000313" key="1">
    <source>
        <dbReference type="EMBL" id="EKO36826.1"/>
    </source>
</evidence>
<keyword evidence="2" id="KW-1185">Reference proteome</keyword>
<gene>
    <name evidence="1" type="ORF">B273_0893</name>
</gene>